<keyword evidence="2" id="KW-1185">Reference proteome</keyword>
<dbReference type="EMBL" id="CM037156">
    <property type="protein sequence ID" value="KAH7837977.1"/>
    <property type="molecule type" value="Genomic_DNA"/>
</dbReference>
<proteinExistence type="predicted"/>
<name>A0ACB7XB40_9ERIC</name>
<accession>A0ACB7XB40</accession>
<sequence length="561" mass="62319">MKLVYMEVDKFPRIGNNGRGDDWSNKIGQRGEEVEQYPDDEDDGEVKIGGGNGMGSEIGGVGRLSMWPSSRIVRVSRASGGKDRHSKVLTSKGLRDRRVRLSVSTAIQFYDLQDRLRVDQPSKAVEWLLKAASKSIDELPAINTSYPDTPKQLSDEKRPRLMDSAEVELDGDFNTNYQQQQQQQHVSLSKSACSSNSETSKGSGLSLTRSESRVKARERARERRAEKEKEKESETTRASNRPNVNHISQSSFTELLTGGINNVNNSSSNNGGSPNGSGQQYQKTRHWSSSPGPMDYFSSGLLSPSTSRQNHLSGFSAQMGNNLQQPMTISPFNHHHSEMQPHFSFVPDQSDYNLNFSISSSGLAHHAGLNRGTLQSNSQPSSLLPHLQSSLMVLTAACNFAMATAAVNRTTRVKERTNSIPLVPSSSRDTEDEVAASRVSRNVGYCGSENSFMNALSIFNESCFSSDLRIILCSYLFCLWMQGLYVHLESFDGIVCNLLQFGYVASDSVAELPIFHPFIMQNGLFFFCFFKNVTVVRFQMDSSCSELFCGNIRVQDFDFVL</sequence>
<comment type="caution">
    <text evidence="1">The sequence shown here is derived from an EMBL/GenBank/DDBJ whole genome shotgun (WGS) entry which is preliminary data.</text>
</comment>
<dbReference type="Proteomes" id="UP000828048">
    <property type="component" value="Chromosome 6"/>
</dbReference>
<protein>
    <submittedName>
        <fullName evidence="1">Uncharacterized protein</fullName>
    </submittedName>
</protein>
<organism evidence="1 2">
    <name type="scientific">Vaccinium darrowii</name>
    <dbReference type="NCBI Taxonomy" id="229202"/>
    <lineage>
        <taxon>Eukaryota</taxon>
        <taxon>Viridiplantae</taxon>
        <taxon>Streptophyta</taxon>
        <taxon>Embryophyta</taxon>
        <taxon>Tracheophyta</taxon>
        <taxon>Spermatophyta</taxon>
        <taxon>Magnoliopsida</taxon>
        <taxon>eudicotyledons</taxon>
        <taxon>Gunneridae</taxon>
        <taxon>Pentapetalae</taxon>
        <taxon>asterids</taxon>
        <taxon>Ericales</taxon>
        <taxon>Ericaceae</taxon>
        <taxon>Vaccinioideae</taxon>
        <taxon>Vaccinieae</taxon>
        <taxon>Vaccinium</taxon>
    </lineage>
</organism>
<gene>
    <name evidence="1" type="ORF">Vadar_020346</name>
</gene>
<reference evidence="1 2" key="1">
    <citation type="journal article" date="2021" name="Hortic Res">
        <title>High-quality reference genome and annotation aids understanding of berry development for evergreen blueberry (Vaccinium darrowii).</title>
        <authorList>
            <person name="Yu J."/>
            <person name="Hulse-Kemp A.M."/>
            <person name="Babiker E."/>
            <person name="Staton M."/>
        </authorList>
    </citation>
    <scope>NUCLEOTIDE SEQUENCE [LARGE SCALE GENOMIC DNA]</scope>
    <source>
        <strain evidence="2">cv. NJ 8807/NJ 8810</strain>
        <tissue evidence="1">Young leaf</tissue>
    </source>
</reference>
<evidence type="ECO:0000313" key="1">
    <source>
        <dbReference type="EMBL" id="KAH7837977.1"/>
    </source>
</evidence>
<evidence type="ECO:0000313" key="2">
    <source>
        <dbReference type="Proteomes" id="UP000828048"/>
    </source>
</evidence>